<proteinExistence type="predicted"/>
<evidence type="ECO:0000313" key="1">
    <source>
        <dbReference type="EMBL" id="KGB20903.1"/>
    </source>
</evidence>
<name>A0A095AVV9_9PROT</name>
<dbReference type="Proteomes" id="UP000029448">
    <property type="component" value="Unassembled WGS sequence"/>
</dbReference>
<evidence type="ECO:0000313" key="2">
    <source>
        <dbReference type="Proteomes" id="UP000029448"/>
    </source>
</evidence>
<organism evidence="1 2">
    <name type="scientific">Acetobacter tropicalis</name>
    <dbReference type="NCBI Taxonomy" id="104102"/>
    <lineage>
        <taxon>Bacteria</taxon>
        <taxon>Pseudomonadati</taxon>
        <taxon>Pseudomonadota</taxon>
        <taxon>Alphaproteobacteria</taxon>
        <taxon>Acetobacterales</taxon>
        <taxon>Acetobacteraceae</taxon>
        <taxon>Acetobacter</taxon>
    </lineage>
</organism>
<gene>
    <name evidence="1" type="ORF">AtDm6_3387</name>
</gene>
<dbReference type="EMBL" id="JOKM01000109">
    <property type="protein sequence ID" value="KGB20903.1"/>
    <property type="molecule type" value="Genomic_DNA"/>
</dbReference>
<protein>
    <submittedName>
        <fullName evidence="1">Uncharacterized protein</fullName>
    </submittedName>
</protein>
<sequence length="218" mass="24698">MSDNTITSSAINLPIELWNGTTSDGKPNLLGRFLYLCWRIDWQLHATPFNSNMPNIVQEYSGDFKPGFTKGVVSGLSQAWLHLSKLTVAEKSFEELSEGCRTEGAEERFIPMAPALRWFWMGLENDLRAAEAKKWLVAIGWGEILKQAEGRDTAMQRVLAGHAVSYGSFIEEKPEYTTAKQKADARFIEDMQNWQRSGMKDHRPELKDYQPQVCHAAA</sequence>
<dbReference type="AlphaFoldDB" id="A0A095AVV9"/>
<comment type="caution">
    <text evidence="1">The sequence shown here is derived from an EMBL/GenBank/DDBJ whole genome shotgun (WGS) entry which is preliminary data.</text>
</comment>
<dbReference type="STRING" id="104102.AtDm6_3387"/>
<dbReference type="PATRIC" id="fig|104102.7.peg.3339"/>
<accession>A0A095AVV9</accession>
<reference evidence="1 2" key="1">
    <citation type="submission" date="2014-06" db="EMBL/GenBank/DDBJ databases">
        <title>Functional and comparative genomic analyses of the Drosophila gut microbiota identify candidate symbiosis factors.</title>
        <authorList>
            <person name="Newell P.D."/>
            <person name="Chaston J.M."/>
            <person name="Douglas A.E."/>
        </authorList>
    </citation>
    <scope>NUCLEOTIDE SEQUENCE [LARGE SCALE GENOMIC DNA]</scope>
    <source>
        <strain evidence="1 2">DmCS_006</strain>
    </source>
</reference>
<dbReference type="GeneID" id="89477868"/>
<keyword evidence="2" id="KW-1185">Reference proteome</keyword>
<dbReference type="RefSeq" id="WP_035382350.1">
    <property type="nucleotide sequence ID" value="NZ_JACAOJ010000022.1"/>
</dbReference>